<proteinExistence type="predicted"/>
<dbReference type="InterPro" id="IPR011017">
    <property type="entry name" value="TRASH_dom"/>
</dbReference>
<dbReference type="Gene3D" id="1.10.620.20">
    <property type="entry name" value="Ribonucleotide Reductase, subunit A"/>
    <property type="match status" value="1"/>
</dbReference>
<name>A0A370QKP7_9FLAO</name>
<evidence type="ECO:0000313" key="2">
    <source>
        <dbReference type="EMBL" id="RDK88909.1"/>
    </source>
</evidence>
<evidence type="ECO:0000259" key="1">
    <source>
        <dbReference type="SMART" id="SM00746"/>
    </source>
</evidence>
<sequence>MKLKICPTCGCSLVRLGIKSTPRLSIKYKDQDYFFCCQGCIEQFQNNEEKYIAEIKNLIICPVCLAEKPENQVVSILYNERNFLFCRCPQCVLEFNKNPGYFIDRLNEKIPYKGVFEISCCNDSVKK</sequence>
<dbReference type="Proteomes" id="UP000255317">
    <property type="component" value="Unassembled WGS sequence"/>
</dbReference>
<dbReference type="EMBL" id="QRAO01000001">
    <property type="protein sequence ID" value="RDK88909.1"/>
    <property type="molecule type" value="Genomic_DNA"/>
</dbReference>
<dbReference type="InterPro" id="IPR012348">
    <property type="entry name" value="RNR-like"/>
</dbReference>
<accession>A0A370QKP7</accession>
<feature type="domain" description="TRASH" evidence="1">
    <location>
        <begin position="61"/>
        <end position="99"/>
    </location>
</feature>
<dbReference type="SMART" id="SM00746">
    <property type="entry name" value="TRASH"/>
    <property type="match status" value="2"/>
</dbReference>
<protein>
    <submittedName>
        <fullName evidence="2">YHS domain-containing protein</fullName>
    </submittedName>
</protein>
<dbReference type="AlphaFoldDB" id="A0A370QKP7"/>
<dbReference type="RefSeq" id="WP_115122569.1">
    <property type="nucleotide sequence ID" value="NZ_QRAO01000001.1"/>
</dbReference>
<feature type="domain" description="TRASH" evidence="1">
    <location>
        <begin position="6"/>
        <end position="48"/>
    </location>
</feature>
<dbReference type="OrthoDB" id="9809270at2"/>
<keyword evidence="3" id="KW-1185">Reference proteome</keyword>
<dbReference type="InterPro" id="IPR007029">
    <property type="entry name" value="YHS_dom"/>
</dbReference>
<dbReference type="Pfam" id="PF04945">
    <property type="entry name" value="YHS"/>
    <property type="match status" value="1"/>
</dbReference>
<organism evidence="2 3">
    <name type="scientific">Marinirhabdus gelatinilytica</name>
    <dbReference type="NCBI Taxonomy" id="1703343"/>
    <lineage>
        <taxon>Bacteria</taxon>
        <taxon>Pseudomonadati</taxon>
        <taxon>Bacteroidota</taxon>
        <taxon>Flavobacteriia</taxon>
        <taxon>Flavobacteriales</taxon>
        <taxon>Flavobacteriaceae</taxon>
    </lineage>
</organism>
<comment type="caution">
    <text evidence="2">The sequence shown here is derived from an EMBL/GenBank/DDBJ whole genome shotgun (WGS) entry which is preliminary data.</text>
</comment>
<evidence type="ECO:0000313" key="3">
    <source>
        <dbReference type="Proteomes" id="UP000255317"/>
    </source>
</evidence>
<dbReference type="GO" id="GO:0016491">
    <property type="term" value="F:oxidoreductase activity"/>
    <property type="evidence" value="ECO:0007669"/>
    <property type="project" value="InterPro"/>
</dbReference>
<gene>
    <name evidence="2" type="ORF">C8D94_101788</name>
</gene>
<reference evidence="2 3" key="1">
    <citation type="submission" date="2018-07" db="EMBL/GenBank/DDBJ databases">
        <title>Genomic Encyclopedia of Type Strains, Phase IV (KMG-IV): sequencing the most valuable type-strain genomes for metagenomic binning, comparative biology and taxonomic classification.</title>
        <authorList>
            <person name="Goeker M."/>
        </authorList>
    </citation>
    <scope>NUCLEOTIDE SEQUENCE [LARGE SCALE GENOMIC DNA]</scope>
    <source>
        <strain evidence="2 3">DSM 101478</strain>
    </source>
</reference>